<dbReference type="Proteomes" id="UP000321331">
    <property type="component" value="Unassembled WGS sequence"/>
</dbReference>
<name>A0A5C6T8C0_FUSOC</name>
<dbReference type="AlphaFoldDB" id="A0A5C6T8C0"/>
<protein>
    <submittedName>
        <fullName evidence="2">Uncharacterized protein</fullName>
    </submittedName>
</protein>
<proteinExistence type="predicted"/>
<accession>A0A5C6T8C0</accession>
<sequence length="331" mass="38183">MIVEIPESITHVKPELNSPTNHFIPSAVILSTKITSNAMAEPETPLTPHASDDGSYEGSDVSDEPQEPRLTPDELGVLFIDFYTFLTTLHYDKSHLKIPPPTGWPELTPESCAYFKSDYTIEVIRHLPYFDSTCIEYVHYKSKILDHTAFTQKDFEKHRNYHQDWEFWSSEGELMDPSNVVCIAVGHESFSRELWLNVKDCEIFEDFHAGDMLNAVPVEVFFENMKEQYKILKLIPGRRRITIEAEKVPERDGRIMEKEVTGQREEWGTDLDIQYVRQIYRDHGWPGSFDLETASEAIDKWLEPLGGGLGGGPRGLVWQRSPSDWDETRWT</sequence>
<feature type="region of interest" description="Disordered" evidence="1">
    <location>
        <begin position="41"/>
        <end position="70"/>
    </location>
</feature>
<evidence type="ECO:0000313" key="3">
    <source>
        <dbReference type="Proteomes" id="UP000321331"/>
    </source>
</evidence>
<organism evidence="2 3">
    <name type="scientific">Fusarium oxysporum f. sp. cubense</name>
    <dbReference type="NCBI Taxonomy" id="61366"/>
    <lineage>
        <taxon>Eukaryota</taxon>
        <taxon>Fungi</taxon>
        <taxon>Dikarya</taxon>
        <taxon>Ascomycota</taxon>
        <taxon>Pezizomycotina</taxon>
        <taxon>Sordariomycetes</taxon>
        <taxon>Hypocreomycetidae</taxon>
        <taxon>Hypocreales</taxon>
        <taxon>Nectriaceae</taxon>
        <taxon>Fusarium</taxon>
        <taxon>Fusarium oxysporum species complex</taxon>
    </lineage>
</organism>
<evidence type="ECO:0000256" key="1">
    <source>
        <dbReference type="SAM" id="MobiDB-lite"/>
    </source>
</evidence>
<reference evidence="2 3" key="1">
    <citation type="submission" date="2019-07" db="EMBL/GenBank/DDBJ databases">
        <title>The First High-Quality Draft Genome Sequence of the Causal Agent of the Current Panama Disease Epidemic.</title>
        <authorList>
            <person name="Warmington R.J."/>
            <person name="Kay W."/>
            <person name="Jeffries A."/>
            <person name="Bebber D."/>
            <person name="Moore K."/>
            <person name="Studholme D.J."/>
        </authorList>
    </citation>
    <scope>NUCLEOTIDE SEQUENCE [LARGE SCALE GENOMIC DNA]</scope>
    <source>
        <strain evidence="2 3">TR4</strain>
    </source>
</reference>
<comment type="caution">
    <text evidence="2">The sequence shown here is derived from an EMBL/GenBank/DDBJ whole genome shotgun (WGS) entry which is preliminary data.</text>
</comment>
<evidence type="ECO:0000313" key="2">
    <source>
        <dbReference type="EMBL" id="TXC06997.1"/>
    </source>
</evidence>
<gene>
    <name evidence="2" type="ORF">FocTR4_00003386</name>
</gene>
<dbReference type="EMBL" id="VMNF01000005">
    <property type="protein sequence ID" value="TXC06997.1"/>
    <property type="molecule type" value="Genomic_DNA"/>
</dbReference>